<accession>A0A2M7ANX7</accession>
<dbReference type="EMBL" id="PEWD01000032">
    <property type="protein sequence ID" value="PIU69083.1"/>
    <property type="molecule type" value="Genomic_DNA"/>
</dbReference>
<dbReference type="InterPro" id="IPR020627">
    <property type="entry name" value="KhpA"/>
</dbReference>
<comment type="similarity">
    <text evidence="3">Belongs to the KhpA RNA-binding protein family.</text>
</comment>
<dbReference type="Gene3D" id="3.30.300.20">
    <property type="match status" value="1"/>
</dbReference>
<proteinExistence type="inferred from homology"/>
<dbReference type="Pfam" id="PF13083">
    <property type="entry name" value="KH_KhpA-B"/>
    <property type="match status" value="1"/>
</dbReference>
<dbReference type="CDD" id="cd22533">
    <property type="entry name" value="KH-II_YlqC-like"/>
    <property type="match status" value="1"/>
</dbReference>
<keyword evidence="3" id="KW-0143">Chaperone</keyword>
<evidence type="ECO:0000256" key="1">
    <source>
        <dbReference type="ARBA" id="ARBA00022490"/>
    </source>
</evidence>
<evidence type="ECO:0000313" key="4">
    <source>
        <dbReference type="EMBL" id="PIU69083.1"/>
    </source>
</evidence>
<dbReference type="PANTHER" id="PTHR34654">
    <property type="entry name" value="UPF0109 PROTEIN SCO5592"/>
    <property type="match status" value="1"/>
</dbReference>
<name>A0A2M7ANX7_UNCKA</name>
<dbReference type="InterPro" id="IPR009019">
    <property type="entry name" value="KH_sf_prok-type"/>
</dbReference>
<dbReference type="GO" id="GO:0003723">
    <property type="term" value="F:RNA binding"/>
    <property type="evidence" value="ECO:0007669"/>
    <property type="project" value="UniProtKB-UniRule"/>
</dbReference>
<dbReference type="InterPro" id="IPR015946">
    <property type="entry name" value="KH_dom-like_a/b"/>
</dbReference>
<comment type="subunit">
    <text evidence="3">Forms a complex with KhpB.</text>
</comment>
<evidence type="ECO:0000313" key="5">
    <source>
        <dbReference type="Proteomes" id="UP000229916"/>
    </source>
</evidence>
<reference evidence="5" key="1">
    <citation type="submission" date="2017-09" db="EMBL/GenBank/DDBJ databases">
        <title>Depth-based differentiation of microbial function through sediment-hosted aquifers and enrichment of novel symbionts in the deep terrestrial subsurface.</title>
        <authorList>
            <person name="Probst A.J."/>
            <person name="Ladd B."/>
            <person name="Jarett J.K."/>
            <person name="Geller-Mcgrath D.E."/>
            <person name="Sieber C.M.K."/>
            <person name="Emerson J.B."/>
            <person name="Anantharaman K."/>
            <person name="Thomas B.C."/>
            <person name="Malmstrom R."/>
            <person name="Stieglmeier M."/>
            <person name="Klingl A."/>
            <person name="Woyke T."/>
            <person name="Ryan C.M."/>
            <person name="Banfield J.F."/>
        </authorList>
    </citation>
    <scope>NUCLEOTIDE SEQUENCE [LARGE SCALE GENOMIC DNA]</scope>
</reference>
<dbReference type="GO" id="GO:0008360">
    <property type="term" value="P:regulation of cell shape"/>
    <property type="evidence" value="ECO:0007669"/>
    <property type="project" value="UniProtKB-KW"/>
</dbReference>
<dbReference type="GO" id="GO:0071555">
    <property type="term" value="P:cell wall organization"/>
    <property type="evidence" value="ECO:0007669"/>
    <property type="project" value="UniProtKB-KW"/>
</dbReference>
<comment type="function">
    <text evidence="3">A probable RNA chaperone. Forms a complex with KhpB which binds to cellular RNA and controls its expression. Plays a role in peptidoglycan (PG) homeostasis and cell length regulation.</text>
</comment>
<comment type="subcellular location">
    <subcellularLocation>
        <location evidence="3">Cytoplasm</location>
    </subcellularLocation>
</comment>
<dbReference type="AlphaFoldDB" id="A0A2M7ANX7"/>
<dbReference type="GO" id="GO:0005737">
    <property type="term" value="C:cytoplasm"/>
    <property type="evidence" value="ECO:0007669"/>
    <property type="project" value="UniProtKB-SubCell"/>
</dbReference>
<organism evidence="4 5">
    <name type="scientific">candidate division WWE3 bacterium CG06_land_8_20_14_3_00_42_16</name>
    <dbReference type="NCBI Taxonomy" id="1975083"/>
    <lineage>
        <taxon>Bacteria</taxon>
        <taxon>Katanobacteria</taxon>
    </lineage>
</organism>
<evidence type="ECO:0000256" key="2">
    <source>
        <dbReference type="ARBA" id="ARBA00022884"/>
    </source>
</evidence>
<keyword evidence="3" id="KW-0133">Cell shape</keyword>
<sequence>MKKLALLLVQTIVSHPEDVSVSEEISQDGLISLRLKVNPEDMGEVIGKSGKIIKAVRSLVKTSALKNGKHITLDLVDNNLT</sequence>
<keyword evidence="3" id="KW-0961">Cell wall biogenesis/degradation</keyword>
<evidence type="ECO:0000256" key="3">
    <source>
        <dbReference type="HAMAP-Rule" id="MF_00088"/>
    </source>
</evidence>
<gene>
    <name evidence="3" type="primary">khpA</name>
    <name evidence="4" type="ORF">COS81_01445</name>
</gene>
<dbReference type="PROSITE" id="PS50084">
    <property type="entry name" value="KH_TYPE_1"/>
    <property type="match status" value="1"/>
</dbReference>
<keyword evidence="1 3" id="KW-0963">Cytoplasm</keyword>
<protein>
    <recommendedName>
        <fullName evidence="3">RNA-binding protein KhpA</fullName>
    </recommendedName>
    <alternativeName>
        <fullName evidence="3">KH-domain protein A</fullName>
    </alternativeName>
</protein>
<comment type="caution">
    <text evidence="4">The sequence shown here is derived from an EMBL/GenBank/DDBJ whole genome shotgun (WGS) entry which is preliminary data.</text>
</comment>
<dbReference type="PANTHER" id="PTHR34654:SF1">
    <property type="entry name" value="RNA-BINDING PROTEIN KHPA"/>
    <property type="match status" value="1"/>
</dbReference>
<dbReference type="Proteomes" id="UP000229916">
    <property type="component" value="Unassembled WGS sequence"/>
</dbReference>
<dbReference type="SUPFAM" id="SSF54814">
    <property type="entry name" value="Prokaryotic type KH domain (KH-domain type II)"/>
    <property type="match status" value="1"/>
</dbReference>
<keyword evidence="2 3" id="KW-0694">RNA-binding</keyword>
<dbReference type="GO" id="GO:0009252">
    <property type="term" value="P:peptidoglycan biosynthetic process"/>
    <property type="evidence" value="ECO:0007669"/>
    <property type="project" value="UniProtKB-UniRule"/>
</dbReference>
<dbReference type="HAMAP" id="MF_00088">
    <property type="entry name" value="KhpA"/>
    <property type="match status" value="1"/>
</dbReference>